<evidence type="ECO:0000313" key="1">
    <source>
        <dbReference type="EMBL" id="CEK59751.1"/>
    </source>
</evidence>
<accession>A0A0B6YVF4</accession>
<reference evidence="1" key="1">
    <citation type="submission" date="2014-12" db="EMBL/GenBank/DDBJ databases">
        <title>Insight into the proteome of Arion vulgaris.</title>
        <authorList>
            <person name="Aradska J."/>
            <person name="Bulat T."/>
            <person name="Smidak R."/>
            <person name="Sarate P."/>
            <person name="Gangsoo J."/>
            <person name="Sialana F."/>
            <person name="Bilban M."/>
            <person name="Lubec G."/>
        </authorList>
    </citation>
    <scope>NUCLEOTIDE SEQUENCE</scope>
    <source>
        <tissue evidence="1">Skin</tissue>
    </source>
</reference>
<dbReference type="EMBL" id="HACG01012886">
    <property type="protein sequence ID" value="CEK59751.1"/>
    <property type="molecule type" value="Transcribed_RNA"/>
</dbReference>
<proteinExistence type="predicted"/>
<gene>
    <name evidence="1" type="primary">ORF37318</name>
</gene>
<protein>
    <submittedName>
        <fullName evidence="1">Uncharacterized protein</fullName>
    </submittedName>
</protein>
<feature type="non-terminal residue" evidence="1">
    <location>
        <position position="67"/>
    </location>
</feature>
<dbReference type="AlphaFoldDB" id="A0A0B6YVF4"/>
<name>A0A0B6YVF4_9EUPU</name>
<sequence>DEVSSPFNLAWAADMWNVLCSFCTHPSLPYCLIQRKDSPYVSNQAGFAGEARRWNGILLHLGTLRIN</sequence>
<organism evidence="1">
    <name type="scientific">Arion vulgaris</name>
    <dbReference type="NCBI Taxonomy" id="1028688"/>
    <lineage>
        <taxon>Eukaryota</taxon>
        <taxon>Metazoa</taxon>
        <taxon>Spiralia</taxon>
        <taxon>Lophotrochozoa</taxon>
        <taxon>Mollusca</taxon>
        <taxon>Gastropoda</taxon>
        <taxon>Heterobranchia</taxon>
        <taxon>Euthyneura</taxon>
        <taxon>Panpulmonata</taxon>
        <taxon>Eupulmonata</taxon>
        <taxon>Stylommatophora</taxon>
        <taxon>Helicina</taxon>
        <taxon>Arionoidea</taxon>
        <taxon>Arionidae</taxon>
        <taxon>Arion</taxon>
    </lineage>
</organism>
<feature type="non-terminal residue" evidence="1">
    <location>
        <position position="1"/>
    </location>
</feature>